<dbReference type="FunFam" id="1.10.10.10:FF:000001">
    <property type="entry name" value="LysR family transcriptional regulator"/>
    <property type="match status" value="1"/>
</dbReference>
<dbReference type="Gene3D" id="3.40.190.10">
    <property type="entry name" value="Periplasmic binding protein-like II"/>
    <property type="match status" value="2"/>
</dbReference>
<proteinExistence type="inferred from homology"/>
<evidence type="ECO:0000256" key="1">
    <source>
        <dbReference type="ARBA" id="ARBA00009437"/>
    </source>
</evidence>
<dbReference type="InterPro" id="IPR005119">
    <property type="entry name" value="LysR_subst-bd"/>
</dbReference>
<sequence>MDIKLWRAFVAVAEHGHYGQAAEALFITQPALSKQIQALELELGGQLFERGRHGALLTAFGAGVLDDARALVRHAAQVRSHAREVLAGQRGRLRIGFGLSTLDLAPQAIAAYRQQYPQVDITLNDLSSAEQQRRLLAGELDLGFVRLPVDGALDCLPLRSETLALVLPAHVRWQTLPVALDELNETGFVALTPSRGPGLAGQIARWCASRAFVPRVLQHSDDIQTVLALVAAGVGLALLPARATALLAQGIRSLPLPDAAAQWQLGLAWQAARANPARDGFVAMLRAGGTA</sequence>
<dbReference type="SUPFAM" id="SSF46785">
    <property type="entry name" value="Winged helix' DNA-binding domain"/>
    <property type="match status" value="1"/>
</dbReference>
<dbReference type="PANTHER" id="PTHR30346">
    <property type="entry name" value="TRANSCRIPTIONAL DUAL REGULATOR HCAR-RELATED"/>
    <property type="match status" value="1"/>
</dbReference>
<keyword evidence="3 6" id="KW-0238">DNA-binding</keyword>
<dbReference type="GO" id="GO:0003677">
    <property type="term" value="F:DNA binding"/>
    <property type="evidence" value="ECO:0007669"/>
    <property type="project" value="UniProtKB-KW"/>
</dbReference>
<evidence type="ECO:0000256" key="2">
    <source>
        <dbReference type="ARBA" id="ARBA00023015"/>
    </source>
</evidence>
<dbReference type="GO" id="GO:0003700">
    <property type="term" value="F:DNA-binding transcription factor activity"/>
    <property type="evidence" value="ECO:0007669"/>
    <property type="project" value="InterPro"/>
</dbReference>
<dbReference type="GO" id="GO:0032993">
    <property type="term" value="C:protein-DNA complex"/>
    <property type="evidence" value="ECO:0007669"/>
    <property type="project" value="TreeGrafter"/>
</dbReference>
<evidence type="ECO:0000313" key="6">
    <source>
        <dbReference type="EMBL" id="SMC19099.1"/>
    </source>
</evidence>
<dbReference type="Gene3D" id="1.10.10.10">
    <property type="entry name" value="Winged helix-like DNA-binding domain superfamily/Winged helix DNA-binding domain"/>
    <property type="match status" value="1"/>
</dbReference>
<dbReference type="CDD" id="cd08414">
    <property type="entry name" value="PBP2_LTTR_aromatics_like"/>
    <property type="match status" value="1"/>
</dbReference>
<evidence type="ECO:0000313" key="7">
    <source>
        <dbReference type="Proteomes" id="UP000192761"/>
    </source>
</evidence>
<dbReference type="OrthoDB" id="5292387at2"/>
<accession>A0A1W1X574</accession>
<dbReference type="InterPro" id="IPR036390">
    <property type="entry name" value="WH_DNA-bd_sf"/>
</dbReference>
<organism evidence="6 7">
    <name type="scientific">Andreprevotia lacus DSM 23236</name>
    <dbReference type="NCBI Taxonomy" id="1121001"/>
    <lineage>
        <taxon>Bacteria</taxon>
        <taxon>Pseudomonadati</taxon>
        <taxon>Pseudomonadota</taxon>
        <taxon>Betaproteobacteria</taxon>
        <taxon>Neisseriales</taxon>
        <taxon>Chitinibacteraceae</taxon>
        <taxon>Andreprevotia</taxon>
    </lineage>
</organism>
<dbReference type="Pfam" id="PF00126">
    <property type="entry name" value="HTH_1"/>
    <property type="match status" value="1"/>
</dbReference>
<evidence type="ECO:0000256" key="4">
    <source>
        <dbReference type="ARBA" id="ARBA00023163"/>
    </source>
</evidence>
<gene>
    <name evidence="6" type="ORF">SAMN02745857_00637</name>
</gene>
<dbReference type="PROSITE" id="PS50931">
    <property type="entry name" value="HTH_LYSR"/>
    <property type="match status" value="1"/>
</dbReference>
<protein>
    <submittedName>
        <fullName evidence="6">DNA-binding transcriptional regulator, LysR family</fullName>
    </submittedName>
</protein>
<dbReference type="STRING" id="1121001.SAMN02745857_00637"/>
<dbReference type="AlphaFoldDB" id="A0A1W1X574"/>
<name>A0A1W1X574_9NEIS</name>
<dbReference type="PRINTS" id="PR00039">
    <property type="entry name" value="HTHLYSR"/>
</dbReference>
<dbReference type="EMBL" id="FWXD01000003">
    <property type="protein sequence ID" value="SMC19099.1"/>
    <property type="molecule type" value="Genomic_DNA"/>
</dbReference>
<dbReference type="RefSeq" id="WP_084089104.1">
    <property type="nucleotide sequence ID" value="NZ_FWXD01000003.1"/>
</dbReference>
<evidence type="ECO:0000256" key="3">
    <source>
        <dbReference type="ARBA" id="ARBA00023125"/>
    </source>
</evidence>
<evidence type="ECO:0000259" key="5">
    <source>
        <dbReference type="PROSITE" id="PS50931"/>
    </source>
</evidence>
<comment type="similarity">
    <text evidence="1">Belongs to the LysR transcriptional regulatory family.</text>
</comment>
<keyword evidence="4" id="KW-0804">Transcription</keyword>
<reference evidence="6 7" key="1">
    <citation type="submission" date="2017-04" db="EMBL/GenBank/DDBJ databases">
        <authorList>
            <person name="Afonso C.L."/>
            <person name="Miller P.J."/>
            <person name="Scott M.A."/>
            <person name="Spackman E."/>
            <person name="Goraichik I."/>
            <person name="Dimitrov K.M."/>
            <person name="Suarez D.L."/>
            <person name="Swayne D.E."/>
        </authorList>
    </citation>
    <scope>NUCLEOTIDE SEQUENCE [LARGE SCALE GENOMIC DNA]</scope>
    <source>
        <strain evidence="6 7">DSM 23236</strain>
    </source>
</reference>
<feature type="domain" description="HTH lysR-type" evidence="5">
    <location>
        <begin position="1"/>
        <end position="58"/>
    </location>
</feature>
<dbReference type="InterPro" id="IPR000847">
    <property type="entry name" value="LysR_HTH_N"/>
</dbReference>
<dbReference type="InterPro" id="IPR036388">
    <property type="entry name" value="WH-like_DNA-bd_sf"/>
</dbReference>
<keyword evidence="7" id="KW-1185">Reference proteome</keyword>
<dbReference type="PANTHER" id="PTHR30346:SF28">
    <property type="entry name" value="HTH-TYPE TRANSCRIPTIONAL REGULATOR CYNR"/>
    <property type="match status" value="1"/>
</dbReference>
<keyword evidence="2" id="KW-0805">Transcription regulation</keyword>
<dbReference type="Pfam" id="PF03466">
    <property type="entry name" value="LysR_substrate"/>
    <property type="match status" value="1"/>
</dbReference>
<dbReference type="SUPFAM" id="SSF53850">
    <property type="entry name" value="Periplasmic binding protein-like II"/>
    <property type="match status" value="1"/>
</dbReference>
<dbReference type="Proteomes" id="UP000192761">
    <property type="component" value="Unassembled WGS sequence"/>
</dbReference>